<dbReference type="HOGENOM" id="CLU_1586984_0_0_1"/>
<protein>
    <submittedName>
        <fullName evidence="2">Uncharacterized protein</fullName>
    </submittedName>
</protein>
<dbReference type="AlphaFoldDB" id="A0A0C3H542"/>
<name>A0A0C3H542_OIDMZ</name>
<gene>
    <name evidence="2" type="ORF">OIDMADRAFT_53093</name>
</gene>
<feature type="compositionally biased region" description="Polar residues" evidence="1">
    <location>
        <begin position="1"/>
        <end position="11"/>
    </location>
</feature>
<reference evidence="2 3" key="1">
    <citation type="submission" date="2014-04" db="EMBL/GenBank/DDBJ databases">
        <authorList>
            <consortium name="DOE Joint Genome Institute"/>
            <person name="Kuo A."/>
            <person name="Martino E."/>
            <person name="Perotto S."/>
            <person name="Kohler A."/>
            <person name="Nagy L.G."/>
            <person name="Floudas D."/>
            <person name="Copeland A."/>
            <person name="Barry K.W."/>
            <person name="Cichocki N."/>
            <person name="Veneault-Fourrey C."/>
            <person name="LaButti K."/>
            <person name="Lindquist E.A."/>
            <person name="Lipzen A."/>
            <person name="Lundell T."/>
            <person name="Morin E."/>
            <person name="Murat C."/>
            <person name="Sun H."/>
            <person name="Tunlid A."/>
            <person name="Henrissat B."/>
            <person name="Grigoriev I.V."/>
            <person name="Hibbett D.S."/>
            <person name="Martin F."/>
            <person name="Nordberg H.P."/>
            <person name="Cantor M.N."/>
            <person name="Hua S.X."/>
        </authorList>
    </citation>
    <scope>NUCLEOTIDE SEQUENCE [LARGE SCALE GENOMIC DNA]</scope>
    <source>
        <strain evidence="2 3">Zn</strain>
    </source>
</reference>
<organism evidence="2 3">
    <name type="scientific">Oidiodendron maius (strain Zn)</name>
    <dbReference type="NCBI Taxonomy" id="913774"/>
    <lineage>
        <taxon>Eukaryota</taxon>
        <taxon>Fungi</taxon>
        <taxon>Dikarya</taxon>
        <taxon>Ascomycota</taxon>
        <taxon>Pezizomycotina</taxon>
        <taxon>Leotiomycetes</taxon>
        <taxon>Leotiomycetes incertae sedis</taxon>
        <taxon>Myxotrichaceae</taxon>
        <taxon>Oidiodendron</taxon>
    </lineage>
</organism>
<sequence>MTLQGLQSLQDDQPLPPRKKVKRGRAKVARIRIKYKLEKQIKLCSICRQDEHNRRVCPKQPVEHERAQRARDQLVEDGEDSDTTSSTLSVINVASEVDHSNPPDEMFDTWWTNLQREQWVRDQGDRDQEAQGQEVQGQGAYWIHNQKARRYPLRTRQLTIKAAALGRE</sequence>
<accession>A0A0C3H542</accession>
<keyword evidence="3" id="KW-1185">Reference proteome</keyword>
<dbReference type="Proteomes" id="UP000054321">
    <property type="component" value="Unassembled WGS sequence"/>
</dbReference>
<evidence type="ECO:0000256" key="1">
    <source>
        <dbReference type="SAM" id="MobiDB-lite"/>
    </source>
</evidence>
<feature type="region of interest" description="Disordered" evidence="1">
    <location>
        <begin position="1"/>
        <end position="24"/>
    </location>
</feature>
<evidence type="ECO:0000313" key="3">
    <source>
        <dbReference type="Proteomes" id="UP000054321"/>
    </source>
</evidence>
<feature type="compositionally biased region" description="Basic and acidic residues" evidence="1">
    <location>
        <begin position="61"/>
        <end position="74"/>
    </location>
</feature>
<dbReference type="InParanoid" id="A0A0C3H542"/>
<proteinExistence type="predicted"/>
<feature type="region of interest" description="Disordered" evidence="1">
    <location>
        <begin position="58"/>
        <end position="86"/>
    </location>
</feature>
<dbReference type="EMBL" id="KN832874">
    <property type="protein sequence ID" value="KIN03296.1"/>
    <property type="molecule type" value="Genomic_DNA"/>
</dbReference>
<reference evidence="3" key="2">
    <citation type="submission" date="2015-01" db="EMBL/GenBank/DDBJ databases">
        <title>Evolutionary Origins and Diversification of the Mycorrhizal Mutualists.</title>
        <authorList>
            <consortium name="DOE Joint Genome Institute"/>
            <consortium name="Mycorrhizal Genomics Consortium"/>
            <person name="Kohler A."/>
            <person name="Kuo A."/>
            <person name="Nagy L.G."/>
            <person name="Floudas D."/>
            <person name="Copeland A."/>
            <person name="Barry K.W."/>
            <person name="Cichocki N."/>
            <person name="Veneault-Fourrey C."/>
            <person name="LaButti K."/>
            <person name="Lindquist E.A."/>
            <person name="Lipzen A."/>
            <person name="Lundell T."/>
            <person name="Morin E."/>
            <person name="Murat C."/>
            <person name="Riley R."/>
            <person name="Ohm R."/>
            <person name="Sun H."/>
            <person name="Tunlid A."/>
            <person name="Henrissat B."/>
            <person name="Grigoriev I.V."/>
            <person name="Hibbett D.S."/>
            <person name="Martin F."/>
        </authorList>
    </citation>
    <scope>NUCLEOTIDE SEQUENCE [LARGE SCALE GENOMIC DNA]</scope>
    <source>
        <strain evidence="3">Zn</strain>
    </source>
</reference>
<evidence type="ECO:0000313" key="2">
    <source>
        <dbReference type="EMBL" id="KIN03296.1"/>
    </source>
</evidence>